<gene>
    <name evidence="1" type="ORF">CEXT_15341</name>
</gene>
<accession>A0AAV4WH43</accession>
<dbReference type="AlphaFoldDB" id="A0AAV4WH43"/>
<keyword evidence="2" id="KW-1185">Reference proteome</keyword>
<dbReference type="EMBL" id="BPLR01016189">
    <property type="protein sequence ID" value="GIY81977.1"/>
    <property type="molecule type" value="Genomic_DNA"/>
</dbReference>
<reference evidence="1 2" key="1">
    <citation type="submission" date="2021-06" db="EMBL/GenBank/DDBJ databases">
        <title>Caerostris extrusa draft genome.</title>
        <authorList>
            <person name="Kono N."/>
            <person name="Arakawa K."/>
        </authorList>
    </citation>
    <scope>NUCLEOTIDE SEQUENCE [LARGE SCALE GENOMIC DNA]</scope>
</reference>
<evidence type="ECO:0000313" key="2">
    <source>
        <dbReference type="Proteomes" id="UP001054945"/>
    </source>
</evidence>
<sequence>MNCARIEKQPALEVNHAANLTAFTHVAIRPLAKLKDTSYLWTLDTPTVISRSREHPVSKYRATMECTVTGCPRAVDRTAAKCPAPVVTTEGAALPCNLVAVTDVAVHWRPVAEGKGAVSSCRNVAEVGAVLRNLGAERNHTNVTTQAQAWFLP</sequence>
<dbReference type="Proteomes" id="UP001054945">
    <property type="component" value="Unassembled WGS sequence"/>
</dbReference>
<name>A0AAV4WH43_CAEEX</name>
<organism evidence="1 2">
    <name type="scientific">Caerostris extrusa</name>
    <name type="common">Bark spider</name>
    <name type="synonym">Caerostris bankana</name>
    <dbReference type="NCBI Taxonomy" id="172846"/>
    <lineage>
        <taxon>Eukaryota</taxon>
        <taxon>Metazoa</taxon>
        <taxon>Ecdysozoa</taxon>
        <taxon>Arthropoda</taxon>
        <taxon>Chelicerata</taxon>
        <taxon>Arachnida</taxon>
        <taxon>Araneae</taxon>
        <taxon>Araneomorphae</taxon>
        <taxon>Entelegynae</taxon>
        <taxon>Araneoidea</taxon>
        <taxon>Araneidae</taxon>
        <taxon>Caerostris</taxon>
    </lineage>
</organism>
<proteinExistence type="predicted"/>
<comment type="caution">
    <text evidence="1">The sequence shown here is derived from an EMBL/GenBank/DDBJ whole genome shotgun (WGS) entry which is preliminary data.</text>
</comment>
<protein>
    <submittedName>
        <fullName evidence="1">Uncharacterized protein</fullName>
    </submittedName>
</protein>
<evidence type="ECO:0000313" key="1">
    <source>
        <dbReference type="EMBL" id="GIY81977.1"/>
    </source>
</evidence>